<evidence type="ECO:0000256" key="4">
    <source>
        <dbReference type="PROSITE-ProRule" id="PRU00175"/>
    </source>
</evidence>
<evidence type="ECO:0000259" key="7">
    <source>
        <dbReference type="PROSITE" id="PS50089"/>
    </source>
</evidence>
<name>A0AAN8UWC7_9MAGN</name>
<reference evidence="8 9" key="1">
    <citation type="submission" date="2023-12" db="EMBL/GenBank/DDBJ databases">
        <title>A high-quality genome assembly for Dillenia turbinata (Dilleniales).</title>
        <authorList>
            <person name="Chanderbali A."/>
        </authorList>
    </citation>
    <scope>NUCLEOTIDE SEQUENCE [LARGE SCALE GENOMIC DNA]</scope>
    <source>
        <strain evidence="8">LSX21</strain>
        <tissue evidence="8">Leaf</tissue>
    </source>
</reference>
<dbReference type="PANTHER" id="PTHR46858">
    <property type="entry name" value="OS05G0521000 PROTEIN"/>
    <property type="match status" value="1"/>
</dbReference>
<dbReference type="SMART" id="SM00184">
    <property type="entry name" value="RING"/>
    <property type="match status" value="1"/>
</dbReference>
<keyword evidence="1" id="KW-0479">Metal-binding</keyword>
<evidence type="ECO:0000256" key="6">
    <source>
        <dbReference type="SAM" id="Phobius"/>
    </source>
</evidence>
<feature type="domain" description="RING-type" evidence="7">
    <location>
        <begin position="154"/>
        <end position="195"/>
    </location>
</feature>
<keyword evidence="6" id="KW-0812">Transmembrane</keyword>
<keyword evidence="9" id="KW-1185">Reference proteome</keyword>
<dbReference type="InterPro" id="IPR013083">
    <property type="entry name" value="Znf_RING/FYVE/PHD"/>
</dbReference>
<dbReference type="Pfam" id="PF13920">
    <property type="entry name" value="zf-C3HC4_3"/>
    <property type="match status" value="1"/>
</dbReference>
<protein>
    <recommendedName>
        <fullName evidence="7">RING-type domain-containing protein</fullName>
    </recommendedName>
</protein>
<sequence length="206" mass="22887">MERSSPVANRRKQGRATQRTLVMCSLDGMRLNFHLPNPHPATLTSTFDDDPAEEWCFAVFLVVRLIAYFAVLGVLVLIISMILKYLANCEIGRDEEEGSHSETNPLRPQKAIPVSYGTYNDLESGNSSGSGSSSGSSSSSNTMSSEDLYDGKICVICYDDPRDCFFVPCGHCATCYLCALRIIEEGETRVCPVCRRYIHKVRKLLL</sequence>
<keyword evidence="2 4" id="KW-0863">Zinc-finger</keyword>
<dbReference type="Proteomes" id="UP001370490">
    <property type="component" value="Unassembled WGS sequence"/>
</dbReference>
<dbReference type="PANTHER" id="PTHR46858:SF14">
    <property type="entry name" value="RING-TYPE DOMAIN-CONTAINING PROTEIN"/>
    <property type="match status" value="1"/>
</dbReference>
<accession>A0AAN8UWC7</accession>
<comment type="caution">
    <text evidence="8">The sequence shown here is derived from an EMBL/GenBank/DDBJ whole genome shotgun (WGS) entry which is preliminary data.</text>
</comment>
<dbReference type="EMBL" id="JBAMMX010000018">
    <property type="protein sequence ID" value="KAK6923105.1"/>
    <property type="molecule type" value="Genomic_DNA"/>
</dbReference>
<dbReference type="PROSITE" id="PS50089">
    <property type="entry name" value="ZF_RING_2"/>
    <property type="match status" value="1"/>
</dbReference>
<feature type="compositionally biased region" description="Low complexity" evidence="5">
    <location>
        <begin position="124"/>
        <end position="145"/>
    </location>
</feature>
<dbReference type="GO" id="GO:0016567">
    <property type="term" value="P:protein ubiquitination"/>
    <property type="evidence" value="ECO:0007669"/>
    <property type="project" value="TreeGrafter"/>
</dbReference>
<dbReference type="InterPro" id="IPR001841">
    <property type="entry name" value="Znf_RING"/>
</dbReference>
<dbReference type="SUPFAM" id="SSF57850">
    <property type="entry name" value="RING/U-box"/>
    <property type="match status" value="1"/>
</dbReference>
<feature type="region of interest" description="Disordered" evidence="5">
    <location>
        <begin position="123"/>
        <end position="145"/>
    </location>
</feature>
<evidence type="ECO:0000256" key="3">
    <source>
        <dbReference type="ARBA" id="ARBA00022833"/>
    </source>
</evidence>
<dbReference type="GO" id="GO:0061630">
    <property type="term" value="F:ubiquitin protein ligase activity"/>
    <property type="evidence" value="ECO:0007669"/>
    <property type="project" value="TreeGrafter"/>
</dbReference>
<gene>
    <name evidence="8" type="ORF">RJ641_011409</name>
</gene>
<evidence type="ECO:0000256" key="5">
    <source>
        <dbReference type="SAM" id="MobiDB-lite"/>
    </source>
</evidence>
<dbReference type="Gene3D" id="3.30.40.10">
    <property type="entry name" value="Zinc/RING finger domain, C3HC4 (zinc finger)"/>
    <property type="match status" value="1"/>
</dbReference>
<dbReference type="GO" id="GO:0008270">
    <property type="term" value="F:zinc ion binding"/>
    <property type="evidence" value="ECO:0007669"/>
    <property type="project" value="UniProtKB-KW"/>
</dbReference>
<evidence type="ECO:0000313" key="8">
    <source>
        <dbReference type="EMBL" id="KAK6923105.1"/>
    </source>
</evidence>
<dbReference type="AlphaFoldDB" id="A0AAN8UWC7"/>
<organism evidence="8 9">
    <name type="scientific">Dillenia turbinata</name>
    <dbReference type="NCBI Taxonomy" id="194707"/>
    <lineage>
        <taxon>Eukaryota</taxon>
        <taxon>Viridiplantae</taxon>
        <taxon>Streptophyta</taxon>
        <taxon>Embryophyta</taxon>
        <taxon>Tracheophyta</taxon>
        <taxon>Spermatophyta</taxon>
        <taxon>Magnoliopsida</taxon>
        <taxon>eudicotyledons</taxon>
        <taxon>Gunneridae</taxon>
        <taxon>Pentapetalae</taxon>
        <taxon>Dilleniales</taxon>
        <taxon>Dilleniaceae</taxon>
        <taxon>Dillenia</taxon>
    </lineage>
</organism>
<proteinExistence type="predicted"/>
<keyword evidence="6" id="KW-0472">Membrane</keyword>
<evidence type="ECO:0000256" key="2">
    <source>
        <dbReference type="ARBA" id="ARBA00022771"/>
    </source>
</evidence>
<keyword evidence="6" id="KW-1133">Transmembrane helix</keyword>
<keyword evidence="3" id="KW-0862">Zinc</keyword>
<feature type="transmembrane region" description="Helical" evidence="6">
    <location>
        <begin position="57"/>
        <end position="83"/>
    </location>
</feature>
<evidence type="ECO:0000313" key="9">
    <source>
        <dbReference type="Proteomes" id="UP001370490"/>
    </source>
</evidence>
<evidence type="ECO:0000256" key="1">
    <source>
        <dbReference type="ARBA" id="ARBA00022723"/>
    </source>
</evidence>